<comment type="caution">
    <text evidence="2">The sequence shown here is derived from an EMBL/GenBank/DDBJ whole genome shotgun (WGS) entry which is preliminary data.</text>
</comment>
<protein>
    <submittedName>
        <fullName evidence="2">Uncharacterized protein</fullName>
    </submittedName>
</protein>
<accession>A0ABX1PU99</accession>
<dbReference type="EMBL" id="WTVG01000112">
    <property type="protein sequence ID" value="NMG26960.1"/>
    <property type="molecule type" value="Genomic_DNA"/>
</dbReference>
<dbReference type="RefSeq" id="WP_169120513.1">
    <property type="nucleotide sequence ID" value="NZ_WTVG02000039.1"/>
</dbReference>
<evidence type="ECO:0000313" key="3">
    <source>
        <dbReference type="Proteomes" id="UP000615989"/>
    </source>
</evidence>
<evidence type="ECO:0000313" key="2">
    <source>
        <dbReference type="EMBL" id="NMG26960.1"/>
    </source>
</evidence>
<reference evidence="2" key="1">
    <citation type="submission" date="2019-12" db="EMBL/GenBank/DDBJ databases">
        <title>Comparative genomics gives insights into the taxonomy of the Azoarcus-Aromatoleum group and reveals separate origins of nif in the plant-associated Azoarcus and non-plant-associated Aromatoleum sub-groups.</title>
        <authorList>
            <person name="Lafos M."/>
            <person name="Maluk M."/>
            <person name="Batista M."/>
            <person name="Junghare M."/>
            <person name="Carmona M."/>
            <person name="Faoro H."/>
            <person name="Cruz L.M."/>
            <person name="Battistoni F."/>
            <person name="De Souza E."/>
            <person name="Pedrosa F."/>
            <person name="Chen W.-M."/>
            <person name="Poole P.S."/>
            <person name="Dixon R.A."/>
            <person name="James E.K."/>
        </authorList>
    </citation>
    <scope>NUCLEOTIDE SEQUENCE</scope>
    <source>
        <strain evidence="2">LuFRes1</strain>
    </source>
</reference>
<proteinExistence type="predicted"/>
<gene>
    <name evidence="2" type="ORF">GO606_20090</name>
</gene>
<name>A0ABX1PU99_9RHOO</name>
<keyword evidence="3" id="KW-1185">Reference proteome</keyword>
<dbReference type="Proteomes" id="UP000615989">
    <property type="component" value="Unassembled WGS sequence"/>
</dbReference>
<sequence>MTDLIVRLRQLASLGVGIAAEAADAIEQQQGVVEPMRDALSWYAEPGNWKRPTRGRSWSNAPAADDRGSRARGVMLEQGAGQG</sequence>
<organism evidence="2 3">
    <name type="scientific">Aromatoleum anaerobium</name>
    <dbReference type="NCBI Taxonomy" id="182180"/>
    <lineage>
        <taxon>Bacteria</taxon>
        <taxon>Pseudomonadati</taxon>
        <taxon>Pseudomonadota</taxon>
        <taxon>Betaproteobacteria</taxon>
        <taxon>Rhodocyclales</taxon>
        <taxon>Rhodocyclaceae</taxon>
        <taxon>Aromatoleum</taxon>
    </lineage>
</organism>
<evidence type="ECO:0000256" key="1">
    <source>
        <dbReference type="SAM" id="MobiDB-lite"/>
    </source>
</evidence>
<feature type="region of interest" description="Disordered" evidence="1">
    <location>
        <begin position="52"/>
        <end position="71"/>
    </location>
</feature>